<keyword evidence="2" id="KW-0862">Zinc</keyword>
<keyword evidence="1" id="KW-0479">Metal-binding</keyword>
<dbReference type="AlphaFoldDB" id="A0AA39LDC7"/>
<dbReference type="SMART" id="SM00066">
    <property type="entry name" value="GAL4"/>
    <property type="match status" value="1"/>
</dbReference>
<evidence type="ECO:0000259" key="7">
    <source>
        <dbReference type="PROSITE" id="PS50048"/>
    </source>
</evidence>
<evidence type="ECO:0000256" key="3">
    <source>
        <dbReference type="ARBA" id="ARBA00023015"/>
    </source>
</evidence>
<organism evidence="8 9">
    <name type="scientific">Sarocladium strictum</name>
    <name type="common">Black bundle disease fungus</name>
    <name type="synonym">Acremonium strictum</name>
    <dbReference type="NCBI Taxonomy" id="5046"/>
    <lineage>
        <taxon>Eukaryota</taxon>
        <taxon>Fungi</taxon>
        <taxon>Dikarya</taxon>
        <taxon>Ascomycota</taxon>
        <taxon>Pezizomycotina</taxon>
        <taxon>Sordariomycetes</taxon>
        <taxon>Hypocreomycetidae</taxon>
        <taxon>Hypocreales</taxon>
        <taxon>Sarocladiaceae</taxon>
        <taxon>Sarocladium</taxon>
    </lineage>
</organism>
<keyword evidence="5" id="KW-0804">Transcription</keyword>
<comment type="caution">
    <text evidence="8">The sequence shown here is derived from an EMBL/GenBank/DDBJ whole genome shotgun (WGS) entry which is preliminary data.</text>
</comment>
<keyword evidence="9" id="KW-1185">Reference proteome</keyword>
<dbReference type="CDD" id="cd00067">
    <property type="entry name" value="GAL4"/>
    <property type="match status" value="1"/>
</dbReference>
<evidence type="ECO:0000313" key="9">
    <source>
        <dbReference type="Proteomes" id="UP001175261"/>
    </source>
</evidence>
<dbReference type="GO" id="GO:0003677">
    <property type="term" value="F:DNA binding"/>
    <property type="evidence" value="ECO:0007669"/>
    <property type="project" value="UniProtKB-KW"/>
</dbReference>
<feature type="domain" description="Zn(2)-C6 fungal-type" evidence="7">
    <location>
        <begin position="12"/>
        <end position="42"/>
    </location>
</feature>
<dbReference type="Proteomes" id="UP001175261">
    <property type="component" value="Unassembled WGS sequence"/>
</dbReference>
<keyword evidence="4" id="KW-0238">DNA-binding</keyword>
<dbReference type="Gene3D" id="4.10.240.10">
    <property type="entry name" value="Zn(2)-C6 fungal-type DNA-binding domain"/>
    <property type="match status" value="1"/>
</dbReference>
<proteinExistence type="predicted"/>
<dbReference type="PROSITE" id="PS00463">
    <property type="entry name" value="ZN2_CY6_FUNGAL_1"/>
    <property type="match status" value="1"/>
</dbReference>
<dbReference type="GO" id="GO:0008270">
    <property type="term" value="F:zinc ion binding"/>
    <property type="evidence" value="ECO:0007669"/>
    <property type="project" value="InterPro"/>
</dbReference>
<evidence type="ECO:0000256" key="5">
    <source>
        <dbReference type="ARBA" id="ARBA00023163"/>
    </source>
</evidence>
<dbReference type="PANTHER" id="PTHR36206">
    <property type="entry name" value="ASPERCRYPTIN BIOSYNTHESIS CLUSTER-SPECIFIC TRANSCRIPTION REGULATOR ATNN-RELATED"/>
    <property type="match status" value="1"/>
</dbReference>
<dbReference type="InterPro" id="IPR052360">
    <property type="entry name" value="Transcr_Regulatory_Proteins"/>
</dbReference>
<dbReference type="PROSITE" id="PS50048">
    <property type="entry name" value="ZN2_CY6_FUNGAL_2"/>
    <property type="match status" value="1"/>
</dbReference>
<dbReference type="Pfam" id="PF00172">
    <property type="entry name" value="Zn_clus"/>
    <property type="match status" value="1"/>
</dbReference>
<evidence type="ECO:0000313" key="8">
    <source>
        <dbReference type="EMBL" id="KAK0392839.1"/>
    </source>
</evidence>
<gene>
    <name evidence="8" type="ORF">NLU13_2333</name>
</gene>
<sequence>MTRKGSEKRRTGCITCKKRRVKCDEGRPTCLRCRRGARECSYAEPPVGCYSWDHLLQSKSPSPPLSHRVSGPVARNLDFFRCVVAPKIGGELSSSSDFWTTAVMQLAMTEDAAMHGLQAISLLYKDFTPGWGSSGENEAALQQYNRALRAAASRELGTMAVLILSVIFTCIEFLRGNEAAAITHCRHGTLVSRLADAKQDSVQAMLQQLSVFPHFFSIGGFPELEPVRRAVRFETLPQAALAMDDLMGQAVRLVRSMDAYRLGFEGAEMPAHARETQLSLLGNLSCWKTAYCDLGSRIGEETPGHPLLMMRFRVCWVWACIALEREETANDAYHAEFADILNLGSKAVARESDVGNFSFSMGMSPLLHFIVVKCRHLPMRLQALELLRSRGRRRESLWDTETMCRIGELIIQREHGIMAVPGVEVAQWEYPAEEKRIRDSYVEDEVFLHTDDFGHQVSRRRIYLFVREGGMTRKEAAWISLQPS</sequence>
<name>A0AA39LDC7_SARSR</name>
<dbReference type="GO" id="GO:0000981">
    <property type="term" value="F:DNA-binding transcription factor activity, RNA polymerase II-specific"/>
    <property type="evidence" value="ECO:0007669"/>
    <property type="project" value="InterPro"/>
</dbReference>
<evidence type="ECO:0000256" key="1">
    <source>
        <dbReference type="ARBA" id="ARBA00022723"/>
    </source>
</evidence>
<keyword evidence="6" id="KW-0539">Nucleus</keyword>
<dbReference type="InterPro" id="IPR001138">
    <property type="entry name" value="Zn2Cys6_DnaBD"/>
</dbReference>
<dbReference type="PANTHER" id="PTHR36206:SF16">
    <property type="entry name" value="TRANSCRIPTION FACTOR DOMAIN-CONTAINING PROTEIN-RELATED"/>
    <property type="match status" value="1"/>
</dbReference>
<reference evidence="8" key="1">
    <citation type="submission" date="2022-10" db="EMBL/GenBank/DDBJ databases">
        <title>Determination and structural analysis of whole genome sequence of Sarocladium strictum F4-1.</title>
        <authorList>
            <person name="Hu L."/>
            <person name="Jiang Y."/>
        </authorList>
    </citation>
    <scope>NUCLEOTIDE SEQUENCE</scope>
    <source>
        <strain evidence="8">F4-1</strain>
    </source>
</reference>
<evidence type="ECO:0000256" key="2">
    <source>
        <dbReference type="ARBA" id="ARBA00022833"/>
    </source>
</evidence>
<keyword evidence="3" id="KW-0805">Transcription regulation</keyword>
<dbReference type="EMBL" id="JAPDFR010000001">
    <property type="protein sequence ID" value="KAK0392839.1"/>
    <property type="molecule type" value="Genomic_DNA"/>
</dbReference>
<protein>
    <recommendedName>
        <fullName evidence="7">Zn(2)-C6 fungal-type domain-containing protein</fullName>
    </recommendedName>
</protein>
<dbReference type="SUPFAM" id="SSF57701">
    <property type="entry name" value="Zn2/Cys6 DNA-binding domain"/>
    <property type="match status" value="1"/>
</dbReference>
<accession>A0AA39LDC7</accession>
<evidence type="ECO:0000256" key="4">
    <source>
        <dbReference type="ARBA" id="ARBA00023125"/>
    </source>
</evidence>
<dbReference type="InterPro" id="IPR036864">
    <property type="entry name" value="Zn2-C6_fun-type_DNA-bd_sf"/>
</dbReference>
<evidence type="ECO:0000256" key="6">
    <source>
        <dbReference type="ARBA" id="ARBA00023242"/>
    </source>
</evidence>